<dbReference type="SMART" id="SM00382">
    <property type="entry name" value="AAA"/>
    <property type="match status" value="1"/>
</dbReference>
<evidence type="ECO:0000256" key="10">
    <source>
        <dbReference type="ARBA" id="ARBA00023136"/>
    </source>
</evidence>
<comment type="subcellular location">
    <subcellularLocation>
        <location evidence="1">Membrane</location>
        <topology evidence="1">Multi-pass membrane protein</topology>
    </subcellularLocation>
</comment>
<feature type="transmembrane region" description="Helical" evidence="13">
    <location>
        <begin position="125"/>
        <end position="148"/>
    </location>
</feature>
<dbReference type="OrthoDB" id="6500128at2759"/>
<dbReference type="Proteomes" id="UP000694044">
    <property type="component" value="Unassembled WGS sequence"/>
</dbReference>
<dbReference type="Pfam" id="PF00005">
    <property type="entry name" value="ABC_tran"/>
    <property type="match status" value="1"/>
</dbReference>
<evidence type="ECO:0000256" key="8">
    <source>
        <dbReference type="ARBA" id="ARBA00022967"/>
    </source>
</evidence>
<feature type="domain" description="ABC transmembrane type-1" evidence="15">
    <location>
        <begin position="85"/>
        <end position="339"/>
    </location>
</feature>
<accession>A0A8T1V5R8</accession>
<comment type="caution">
    <text evidence="16">The sequence shown here is derived from an EMBL/GenBank/DDBJ whole genome shotgun (WGS) entry which is preliminary data.</text>
</comment>
<protein>
    <submittedName>
        <fullName evidence="16">ABC transporter B member 10</fullName>
    </submittedName>
</protein>
<dbReference type="PROSITE" id="PS00211">
    <property type="entry name" value="ABC_TRANSPORTER_1"/>
    <property type="match status" value="1"/>
</dbReference>
<keyword evidence="17" id="KW-1185">Reference proteome</keyword>
<dbReference type="GO" id="GO:0016020">
    <property type="term" value="C:membrane"/>
    <property type="evidence" value="ECO:0007669"/>
    <property type="project" value="UniProtKB-SubCell"/>
</dbReference>
<organism evidence="16 17">
    <name type="scientific">Phytophthora pseudosyringae</name>
    <dbReference type="NCBI Taxonomy" id="221518"/>
    <lineage>
        <taxon>Eukaryota</taxon>
        <taxon>Sar</taxon>
        <taxon>Stramenopiles</taxon>
        <taxon>Oomycota</taxon>
        <taxon>Peronosporomycetes</taxon>
        <taxon>Peronosporales</taxon>
        <taxon>Peronosporaceae</taxon>
        <taxon>Phytophthora</taxon>
    </lineage>
</organism>
<dbReference type="PANTHER" id="PTHR43394">
    <property type="entry name" value="ATP-DEPENDENT PERMEASE MDL1, MITOCHONDRIAL"/>
    <property type="match status" value="1"/>
</dbReference>
<feature type="region of interest" description="Disordered" evidence="12">
    <location>
        <begin position="29"/>
        <end position="58"/>
    </location>
</feature>
<evidence type="ECO:0000256" key="2">
    <source>
        <dbReference type="ARBA" id="ARBA00007577"/>
    </source>
</evidence>
<dbReference type="FunFam" id="3.40.50.300:FF:000479">
    <property type="entry name" value="Multidrug resistance protein 1A"/>
    <property type="match status" value="1"/>
</dbReference>
<evidence type="ECO:0000256" key="4">
    <source>
        <dbReference type="ARBA" id="ARBA00022692"/>
    </source>
</evidence>
<dbReference type="CDD" id="cd03249">
    <property type="entry name" value="ABC_MTABC3_MDL1_MDL2"/>
    <property type="match status" value="1"/>
</dbReference>
<evidence type="ECO:0000256" key="7">
    <source>
        <dbReference type="ARBA" id="ARBA00022840"/>
    </source>
</evidence>
<name>A0A8T1V5R8_9STRA</name>
<keyword evidence="5" id="KW-0677">Repeat</keyword>
<keyword evidence="4 13" id="KW-0812">Transmembrane</keyword>
<feature type="domain" description="ABC transporter" evidence="14">
    <location>
        <begin position="394"/>
        <end position="612"/>
    </location>
</feature>
<dbReference type="PROSITE" id="PS50929">
    <property type="entry name" value="ABC_TM1F"/>
    <property type="match status" value="1"/>
</dbReference>
<reference evidence="16" key="1">
    <citation type="submission" date="2021-02" db="EMBL/GenBank/DDBJ databases">
        <authorList>
            <person name="Palmer J.M."/>
        </authorList>
    </citation>
    <scope>NUCLEOTIDE SEQUENCE</scope>
    <source>
        <strain evidence="16">SCRP734</strain>
    </source>
</reference>
<dbReference type="CDD" id="cd18577">
    <property type="entry name" value="ABC_6TM_Pgp_ABCB1_D1_like"/>
    <property type="match status" value="1"/>
</dbReference>
<keyword evidence="9 13" id="KW-1133">Transmembrane helix</keyword>
<evidence type="ECO:0000256" key="6">
    <source>
        <dbReference type="ARBA" id="ARBA00022741"/>
    </source>
</evidence>
<dbReference type="AlphaFoldDB" id="A0A8T1V5R8"/>
<evidence type="ECO:0000256" key="12">
    <source>
        <dbReference type="SAM" id="MobiDB-lite"/>
    </source>
</evidence>
<evidence type="ECO:0000256" key="1">
    <source>
        <dbReference type="ARBA" id="ARBA00004141"/>
    </source>
</evidence>
<feature type="transmembrane region" description="Helical" evidence="13">
    <location>
        <begin position="81"/>
        <end position="105"/>
    </location>
</feature>
<proteinExistence type="inferred from homology"/>
<dbReference type="InterPro" id="IPR003593">
    <property type="entry name" value="AAA+_ATPase"/>
</dbReference>
<dbReference type="GO" id="GO:0016887">
    <property type="term" value="F:ATP hydrolysis activity"/>
    <property type="evidence" value="ECO:0007669"/>
    <property type="project" value="InterPro"/>
</dbReference>
<dbReference type="InterPro" id="IPR017871">
    <property type="entry name" value="ABC_transporter-like_CS"/>
</dbReference>
<evidence type="ECO:0000256" key="5">
    <source>
        <dbReference type="ARBA" id="ARBA00022737"/>
    </source>
</evidence>
<keyword evidence="6" id="KW-0547">Nucleotide-binding</keyword>
<evidence type="ECO:0000259" key="15">
    <source>
        <dbReference type="PROSITE" id="PS50929"/>
    </source>
</evidence>
<feature type="compositionally biased region" description="Polar residues" evidence="12">
    <location>
        <begin position="47"/>
        <end position="56"/>
    </location>
</feature>
<keyword evidence="7" id="KW-0067">ATP-binding</keyword>
<evidence type="ECO:0000313" key="17">
    <source>
        <dbReference type="Proteomes" id="UP000694044"/>
    </source>
</evidence>
<evidence type="ECO:0000259" key="14">
    <source>
        <dbReference type="PROSITE" id="PS50893"/>
    </source>
</evidence>
<dbReference type="GO" id="GO:0005524">
    <property type="term" value="F:ATP binding"/>
    <property type="evidence" value="ECO:0007669"/>
    <property type="project" value="UniProtKB-KW"/>
</dbReference>
<feature type="transmembrane region" description="Helical" evidence="13">
    <location>
        <begin position="279"/>
        <end position="301"/>
    </location>
</feature>
<keyword evidence="10 13" id="KW-0472">Membrane</keyword>
<dbReference type="InterPro" id="IPR011527">
    <property type="entry name" value="ABC1_TM_dom"/>
</dbReference>
<evidence type="ECO:0000256" key="3">
    <source>
        <dbReference type="ARBA" id="ARBA00022448"/>
    </source>
</evidence>
<keyword evidence="11" id="KW-0325">Glycoprotein</keyword>
<dbReference type="InterPro" id="IPR003439">
    <property type="entry name" value="ABC_transporter-like_ATP-bd"/>
</dbReference>
<comment type="similarity">
    <text evidence="2">Belongs to the ABC transporter superfamily. ABCB family. Multidrug resistance exporter (TC 3.A.1.201) subfamily.</text>
</comment>
<feature type="transmembrane region" description="Helical" evidence="13">
    <location>
        <begin position="313"/>
        <end position="330"/>
    </location>
</feature>
<dbReference type="InterPro" id="IPR039421">
    <property type="entry name" value="Type_1_exporter"/>
</dbReference>
<dbReference type="PROSITE" id="PS50893">
    <property type="entry name" value="ABC_TRANSPORTER_2"/>
    <property type="match status" value="1"/>
</dbReference>
<sequence>MPRTLEKSALVPSDEAAYWRVETPRAKAVNVGEPAANPSSAKKEGTASDSGSSNAGIHNDDGPTSFKISHLYRYATTFDKVLLTVGIITTGANGALFPLMAIVFGDALTGFTSTPVDMDAVNRSSLYFLYIAIFLFFTDYISYVAFYYSAERQMKALRGEALKHMLYLDISWYDANDALKLSSRLTGDTVRIKDGMGHKLGDAFRYTIQFFVGVIIGLVRGWDITLKVYAEAGSVAEETLGSIRTVASLNGEHKAIKKFENKVFEAEKENIALHKMSSAVFALFLASMWVMYSIGLWYGGWKASQGNTTPGDVFAAFFGVLMGTGSLAQISPNVTAVSKAAGAAEELFAILDTASAIDAEKEDEGIIPDTCEASAIDAEKEDEGIIPDTCEGKIEAVNVNFTYPSRPDAQILRDYNVTIESGQTVAFAGASGGGKSTLIALLERFYDPTSGTIYLDGRDVKTLNVKWLRSQIGMVSQEPVLFATSIFENIAMGGNDVTREEAIEACKLSNAHNFIMSLPEQYDTLVGEKGVSLSGGQKQRVAIARAIVRKPNILVLDEATSALDNESEKIVQAALNELMAKTNMTTLVIAHRLSTIRHATKRPARWITRVRRSCRLR</sequence>
<evidence type="ECO:0000313" key="16">
    <source>
        <dbReference type="EMBL" id="KAG7376375.1"/>
    </source>
</evidence>
<evidence type="ECO:0000256" key="9">
    <source>
        <dbReference type="ARBA" id="ARBA00022989"/>
    </source>
</evidence>
<dbReference type="EMBL" id="JAGDFM010000714">
    <property type="protein sequence ID" value="KAG7376375.1"/>
    <property type="molecule type" value="Genomic_DNA"/>
</dbReference>
<dbReference type="PANTHER" id="PTHR43394:SF27">
    <property type="entry name" value="ATP-DEPENDENT TRANSLOCASE ABCB1-LIKE"/>
    <property type="match status" value="1"/>
</dbReference>
<keyword evidence="3" id="KW-0813">Transport</keyword>
<evidence type="ECO:0000256" key="13">
    <source>
        <dbReference type="SAM" id="Phobius"/>
    </source>
</evidence>
<dbReference type="GO" id="GO:0140359">
    <property type="term" value="F:ABC-type transporter activity"/>
    <property type="evidence" value="ECO:0007669"/>
    <property type="project" value="InterPro"/>
</dbReference>
<dbReference type="Pfam" id="PF00664">
    <property type="entry name" value="ABC_membrane"/>
    <property type="match status" value="2"/>
</dbReference>
<evidence type="ECO:0000256" key="11">
    <source>
        <dbReference type="ARBA" id="ARBA00023180"/>
    </source>
</evidence>
<keyword evidence="8" id="KW-1278">Translocase</keyword>
<gene>
    <name evidence="16" type="primary">PGP-10_9</name>
    <name evidence="16" type="ORF">PHYPSEUDO_013654</name>
</gene>
<feature type="transmembrane region" description="Helical" evidence="13">
    <location>
        <begin position="203"/>
        <end position="222"/>
    </location>
</feature>